<keyword evidence="6" id="KW-0808">Transferase</keyword>
<evidence type="ECO:0000256" key="7">
    <source>
        <dbReference type="ARBA" id="ARBA00022741"/>
    </source>
</evidence>
<keyword evidence="4" id="KW-1003">Cell membrane</keyword>
<dbReference type="InterPro" id="IPR036890">
    <property type="entry name" value="HATPase_C_sf"/>
</dbReference>
<comment type="subcellular location">
    <subcellularLocation>
        <location evidence="2">Cell membrane</location>
        <topology evidence="2">Multi-pass membrane protein</topology>
    </subcellularLocation>
</comment>
<dbReference type="SUPFAM" id="SSF158472">
    <property type="entry name" value="HAMP domain-like"/>
    <property type="match status" value="1"/>
</dbReference>
<dbReference type="InterPro" id="IPR005467">
    <property type="entry name" value="His_kinase_dom"/>
</dbReference>
<dbReference type="CDD" id="cd00075">
    <property type="entry name" value="HATPase"/>
    <property type="match status" value="1"/>
</dbReference>
<evidence type="ECO:0000256" key="10">
    <source>
        <dbReference type="SAM" id="Phobius"/>
    </source>
</evidence>
<dbReference type="Gene3D" id="1.10.287.130">
    <property type="match status" value="1"/>
</dbReference>
<proteinExistence type="predicted"/>
<dbReference type="GO" id="GO:0005524">
    <property type="term" value="F:ATP binding"/>
    <property type="evidence" value="ECO:0007669"/>
    <property type="project" value="UniProtKB-KW"/>
</dbReference>
<keyword evidence="5" id="KW-0597">Phosphoprotein</keyword>
<dbReference type="RefSeq" id="WP_104738167.1">
    <property type="nucleotide sequence ID" value="NZ_BMHR01000006.1"/>
</dbReference>
<dbReference type="Gene3D" id="6.10.340.10">
    <property type="match status" value="1"/>
</dbReference>
<dbReference type="EMBL" id="PPSK01000007">
    <property type="protein sequence ID" value="POB03524.1"/>
    <property type="molecule type" value="Genomic_DNA"/>
</dbReference>
<dbReference type="CDD" id="cd00082">
    <property type="entry name" value="HisKA"/>
    <property type="match status" value="1"/>
</dbReference>
<gene>
    <name evidence="13" type="ORF">C1949_09095</name>
</gene>
<dbReference type="PANTHER" id="PTHR44936:SF10">
    <property type="entry name" value="SENSOR PROTEIN RSTB"/>
    <property type="match status" value="1"/>
</dbReference>
<keyword evidence="8 13" id="KW-0418">Kinase</keyword>
<dbReference type="PROSITE" id="PS50109">
    <property type="entry name" value="HIS_KIN"/>
    <property type="match status" value="1"/>
</dbReference>
<dbReference type="InterPro" id="IPR004358">
    <property type="entry name" value="Sig_transdc_His_kin-like_C"/>
</dbReference>
<name>A0A2P4EVB0_9GAMM</name>
<feature type="transmembrane region" description="Helical" evidence="10">
    <location>
        <begin position="149"/>
        <end position="169"/>
    </location>
</feature>
<dbReference type="GO" id="GO:0000155">
    <property type="term" value="F:phosphorelay sensor kinase activity"/>
    <property type="evidence" value="ECO:0007669"/>
    <property type="project" value="InterPro"/>
</dbReference>
<feature type="domain" description="HAMP" evidence="12">
    <location>
        <begin position="171"/>
        <end position="226"/>
    </location>
</feature>
<evidence type="ECO:0000256" key="4">
    <source>
        <dbReference type="ARBA" id="ARBA00022475"/>
    </source>
</evidence>
<evidence type="ECO:0000313" key="13">
    <source>
        <dbReference type="EMBL" id="POB03524.1"/>
    </source>
</evidence>
<evidence type="ECO:0000256" key="5">
    <source>
        <dbReference type="ARBA" id="ARBA00022553"/>
    </source>
</evidence>
<keyword evidence="10" id="KW-0472">Membrane</keyword>
<dbReference type="SMART" id="SM00388">
    <property type="entry name" value="HisKA"/>
    <property type="match status" value="1"/>
</dbReference>
<feature type="domain" description="Histidine kinase" evidence="11">
    <location>
        <begin position="234"/>
        <end position="442"/>
    </location>
</feature>
<dbReference type="OrthoDB" id="9804645at2"/>
<dbReference type="Pfam" id="PF00672">
    <property type="entry name" value="HAMP"/>
    <property type="match status" value="1"/>
</dbReference>
<dbReference type="InterPro" id="IPR036097">
    <property type="entry name" value="HisK_dim/P_sf"/>
</dbReference>
<evidence type="ECO:0000259" key="12">
    <source>
        <dbReference type="PROSITE" id="PS50885"/>
    </source>
</evidence>
<comment type="catalytic activity">
    <reaction evidence="1">
        <text>ATP + protein L-histidine = ADP + protein N-phospho-L-histidine.</text>
        <dbReference type="EC" id="2.7.13.3"/>
    </reaction>
</comment>
<evidence type="ECO:0000256" key="3">
    <source>
        <dbReference type="ARBA" id="ARBA00012438"/>
    </source>
</evidence>
<accession>A0A2P4EVB0</accession>
<dbReference type="SUPFAM" id="SSF47384">
    <property type="entry name" value="Homodimeric domain of signal transducing histidine kinase"/>
    <property type="match status" value="1"/>
</dbReference>
<evidence type="ECO:0000256" key="9">
    <source>
        <dbReference type="ARBA" id="ARBA00022840"/>
    </source>
</evidence>
<organism evidence="13 14">
    <name type="scientific">Halopseudomonas oceani</name>
    <dbReference type="NCBI Taxonomy" id="1708783"/>
    <lineage>
        <taxon>Bacteria</taxon>
        <taxon>Pseudomonadati</taxon>
        <taxon>Pseudomonadota</taxon>
        <taxon>Gammaproteobacteria</taxon>
        <taxon>Pseudomonadales</taxon>
        <taxon>Pseudomonadaceae</taxon>
        <taxon>Halopseudomonas</taxon>
    </lineage>
</organism>
<comment type="caution">
    <text evidence="13">The sequence shown here is derived from an EMBL/GenBank/DDBJ whole genome shotgun (WGS) entry which is preliminary data.</text>
</comment>
<keyword evidence="9" id="KW-0067">ATP-binding</keyword>
<dbReference type="CDD" id="cd06225">
    <property type="entry name" value="HAMP"/>
    <property type="match status" value="1"/>
</dbReference>
<dbReference type="GO" id="GO:0005886">
    <property type="term" value="C:plasma membrane"/>
    <property type="evidence" value="ECO:0007669"/>
    <property type="project" value="UniProtKB-SubCell"/>
</dbReference>
<keyword evidence="10" id="KW-0812">Transmembrane</keyword>
<keyword evidence="10" id="KW-1133">Transmembrane helix</keyword>
<evidence type="ECO:0000256" key="8">
    <source>
        <dbReference type="ARBA" id="ARBA00022777"/>
    </source>
</evidence>
<dbReference type="PRINTS" id="PR00344">
    <property type="entry name" value="BCTRLSENSOR"/>
</dbReference>
<reference evidence="13 14" key="1">
    <citation type="submission" date="2018-01" db="EMBL/GenBank/DDBJ databases">
        <title>Draft genome of the type strain Pseudomonas oceani DSM 100277 isolated from the deep water in Okinawa trough, northwestern Pacific Ocean.</title>
        <authorList>
            <person name="Gomila M."/>
            <person name="Mulet M."/>
            <person name="Garcia-Valdes E."/>
            <person name="Lalucat J."/>
        </authorList>
    </citation>
    <scope>NUCLEOTIDE SEQUENCE [LARGE SCALE GENOMIC DNA]</scope>
    <source>
        <strain evidence="13 14">DSM 100277</strain>
    </source>
</reference>
<dbReference type="InterPro" id="IPR050980">
    <property type="entry name" value="2C_sensor_his_kinase"/>
</dbReference>
<dbReference type="Pfam" id="PF02518">
    <property type="entry name" value="HATPase_c"/>
    <property type="match status" value="1"/>
</dbReference>
<evidence type="ECO:0000256" key="1">
    <source>
        <dbReference type="ARBA" id="ARBA00000085"/>
    </source>
</evidence>
<keyword evidence="14" id="KW-1185">Reference proteome</keyword>
<evidence type="ECO:0000259" key="11">
    <source>
        <dbReference type="PROSITE" id="PS50109"/>
    </source>
</evidence>
<dbReference type="PANTHER" id="PTHR44936">
    <property type="entry name" value="SENSOR PROTEIN CREC"/>
    <property type="match status" value="1"/>
</dbReference>
<sequence length="443" mass="49055">MRLFWKVFAVLWLATLLVGGSGFLVSRALQQDWLLLQLNPELRDFAAQLATVYEQDGPTAAQQWLEQQRRESRLRARLFDAAGDSLLPGTLTRLPRFQVEPSPARPEPPPQPPGHGRLFQLAWSTDHASYIIALHVPAPTLWRSQRTPFTLLLNIGLAVVVLALLSLLLSRYLTRPLGQLGAAAQSLARGEFNAQSLQKTTARRDELGELARRFESMADQVQSLLDSQQQLLRDVSHELRSPLARLRVGLALGSQQNLPQDDPLWQRLDRECDRLDQLIDGILTLSRLDTRREPATAFDLDALIAEVVEDARFSAADLALELSGETGVQLHGWPDQLAAAIDNLLRNAVRFSPDNGQIQISLRRTAAQALIRIDDQGPGVADEWLDKLSEPFVRVPGQSADSGYGLGLTIARRAIARHGGSLSFSHNPPGGLRVDISLPTTRR</sequence>
<dbReference type="InterPro" id="IPR003594">
    <property type="entry name" value="HATPase_dom"/>
</dbReference>
<dbReference type="PROSITE" id="PS50885">
    <property type="entry name" value="HAMP"/>
    <property type="match status" value="1"/>
</dbReference>
<dbReference type="InterPro" id="IPR003661">
    <property type="entry name" value="HisK_dim/P_dom"/>
</dbReference>
<dbReference type="SUPFAM" id="SSF55874">
    <property type="entry name" value="ATPase domain of HSP90 chaperone/DNA topoisomerase II/histidine kinase"/>
    <property type="match status" value="1"/>
</dbReference>
<dbReference type="Pfam" id="PF00512">
    <property type="entry name" value="HisKA"/>
    <property type="match status" value="1"/>
</dbReference>
<dbReference type="EC" id="2.7.13.3" evidence="3"/>
<dbReference type="SMART" id="SM00387">
    <property type="entry name" value="HATPase_c"/>
    <property type="match status" value="1"/>
</dbReference>
<dbReference type="InterPro" id="IPR003660">
    <property type="entry name" value="HAMP_dom"/>
</dbReference>
<evidence type="ECO:0000256" key="6">
    <source>
        <dbReference type="ARBA" id="ARBA00022679"/>
    </source>
</evidence>
<keyword evidence="7" id="KW-0547">Nucleotide-binding</keyword>
<dbReference type="Proteomes" id="UP000243451">
    <property type="component" value="Unassembled WGS sequence"/>
</dbReference>
<dbReference type="SMART" id="SM00304">
    <property type="entry name" value="HAMP"/>
    <property type="match status" value="1"/>
</dbReference>
<evidence type="ECO:0000313" key="14">
    <source>
        <dbReference type="Proteomes" id="UP000243451"/>
    </source>
</evidence>
<dbReference type="Gene3D" id="3.30.565.10">
    <property type="entry name" value="Histidine kinase-like ATPase, C-terminal domain"/>
    <property type="match status" value="1"/>
</dbReference>
<evidence type="ECO:0000256" key="2">
    <source>
        <dbReference type="ARBA" id="ARBA00004651"/>
    </source>
</evidence>
<protein>
    <recommendedName>
        <fullName evidence="3">histidine kinase</fullName>
        <ecNumber evidence="3">2.7.13.3</ecNumber>
    </recommendedName>
</protein>
<dbReference type="AlphaFoldDB" id="A0A2P4EVB0"/>